<dbReference type="PANTHER" id="PTHR43133">
    <property type="entry name" value="RNA POLYMERASE ECF-TYPE SIGMA FACTO"/>
    <property type="match status" value="1"/>
</dbReference>
<dbReference type="InterPro" id="IPR007627">
    <property type="entry name" value="RNA_pol_sigma70_r2"/>
</dbReference>
<dbReference type="InterPro" id="IPR013324">
    <property type="entry name" value="RNA_pol_sigma_r3/r4-like"/>
</dbReference>
<dbReference type="Pfam" id="PF08281">
    <property type="entry name" value="Sigma70_r4_2"/>
    <property type="match status" value="1"/>
</dbReference>
<comment type="similarity">
    <text evidence="1">Belongs to the sigma-70 factor family. ECF subfamily.</text>
</comment>
<evidence type="ECO:0000256" key="4">
    <source>
        <dbReference type="ARBA" id="ARBA00023125"/>
    </source>
</evidence>
<dbReference type="PANTHER" id="PTHR43133:SF53">
    <property type="entry name" value="ECF RNA POLYMERASE SIGMA-E FACTOR"/>
    <property type="match status" value="1"/>
</dbReference>
<keyword evidence="3" id="KW-0731">Sigma factor</keyword>
<evidence type="ECO:0008006" key="10">
    <source>
        <dbReference type="Google" id="ProtNLM"/>
    </source>
</evidence>
<feature type="region of interest" description="Disordered" evidence="6">
    <location>
        <begin position="199"/>
        <end position="220"/>
    </location>
</feature>
<dbReference type="GO" id="GO:0016987">
    <property type="term" value="F:sigma factor activity"/>
    <property type="evidence" value="ECO:0007669"/>
    <property type="project" value="UniProtKB-KW"/>
</dbReference>
<dbReference type="Gene3D" id="1.10.10.10">
    <property type="entry name" value="Winged helix-like DNA-binding domain superfamily/Winged helix DNA-binding domain"/>
    <property type="match status" value="1"/>
</dbReference>
<dbReference type="InterPro" id="IPR013249">
    <property type="entry name" value="RNA_pol_sigma70_r4_t2"/>
</dbReference>
<evidence type="ECO:0000256" key="5">
    <source>
        <dbReference type="ARBA" id="ARBA00023163"/>
    </source>
</evidence>
<dbReference type="PROSITE" id="PS01063">
    <property type="entry name" value="SIGMA70_ECF"/>
    <property type="match status" value="1"/>
</dbReference>
<evidence type="ECO:0000259" key="7">
    <source>
        <dbReference type="Pfam" id="PF04542"/>
    </source>
</evidence>
<keyword evidence="5" id="KW-0804">Transcription</keyword>
<keyword evidence="2" id="KW-0805">Transcription regulation</keyword>
<dbReference type="GO" id="GO:0006352">
    <property type="term" value="P:DNA-templated transcription initiation"/>
    <property type="evidence" value="ECO:0007669"/>
    <property type="project" value="InterPro"/>
</dbReference>
<feature type="domain" description="RNA polymerase sigma-70 region 2" evidence="7">
    <location>
        <begin position="45"/>
        <end position="112"/>
    </location>
</feature>
<organism evidence="9">
    <name type="scientific">marine metagenome</name>
    <dbReference type="NCBI Taxonomy" id="408172"/>
    <lineage>
        <taxon>unclassified sequences</taxon>
        <taxon>metagenomes</taxon>
        <taxon>ecological metagenomes</taxon>
    </lineage>
</organism>
<accession>A0A382MVD8</accession>
<evidence type="ECO:0000259" key="8">
    <source>
        <dbReference type="Pfam" id="PF08281"/>
    </source>
</evidence>
<evidence type="ECO:0000256" key="1">
    <source>
        <dbReference type="ARBA" id="ARBA00010641"/>
    </source>
</evidence>
<dbReference type="InterPro" id="IPR000838">
    <property type="entry name" value="RNA_pol_sigma70_ECF_CS"/>
</dbReference>
<name>A0A382MVD8_9ZZZZ</name>
<dbReference type="SUPFAM" id="SSF88659">
    <property type="entry name" value="Sigma3 and sigma4 domains of RNA polymerase sigma factors"/>
    <property type="match status" value="1"/>
</dbReference>
<evidence type="ECO:0000313" key="9">
    <source>
        <dbReference type="EMBL" id="SVC52983.1"/>
    </source>
</evidence>
<dbReference type="InterPro" id="IPR014284">
    <property type="entry name" value="RNA_pol_sigma-70_dom"/>
</dbReference>
<sequence>MDAGIDTITVTMTVGTADAQDSRVDPDREIVENARIGNTDAFETLVLRHQSHIVNYAAAVMRDSNDAEDVAQQTFLRAYRALAQFRGESTFKTWLYRIATNVALTHLNRRGRETRMRSHSLDDDTSSLKTSEIASQGIDAETNVVLRDTIDRALATLPNELRIAVILRDVSGLDYKEIADVTGAPIGTVESRIFRGRQRLRPLLRPPTTPQSRNEAKDDV</sequence>
<evidence type="ECO:0000256" key="6">
    <source>
        <dbReference type="SAM" id="MobiDB-lite"/>
    </source>
</evidence>
<feature type="domain" description="RNA polymerase sigma factor 70 region 4 type 2" evidence="8">
    <location>
        <begin position="148"/>
        <end position="200"/>
    </location>
</feature>
<gene>
    <name evidence="9" type="ORF">METZ01_LOCUS305837</name>
</gene>
<dbReference type="Pfam" id="PF04542">
    <property type="entry name" value="Sigma70_r2"/>
    <property type="match status" value="1"/>
</dbReference>
<dbReference type="GO" id="GO:0003677">
    <property type="term" value="F:DNA binding"/>
    <property type="evidence" value="ECO:0007669"/>
    <property type="project" value="UniProtKB-KW"/>
</dbReference>
<dbReference type="InterPro" id="IPR039425">
    <property type="entry name" value="RNA_pol_sigma-70-like"/>
</dbReference>
<keyword evidence="4" id="KW-0238">DNA-binding</keyword>
<evidence type="ECO:0000256" key="3">
    <source>
        <dbReference type="ARBA" id="ARBA00023082"/>
    </source>
</evidence>
<evidence type="ECO:0000256" key="2">
    <source>
        <dbReference type="ARBA" id="ARBA00023015"/>
    </source>
</evidence>
<dbReference type="EMBL" id="UINC01096249">
    <property type="protein sequence ID" value="SVC52983.1"/>
    <property type="molecule type" value="Genomic_DNA"/>
</dbReference>
<dbReference type="InterPro" id="IPR036388">
    <property type="entry name" value="WH-like_DNA-bd_sf"/>
</dbReference>
<dbReference type="SUPFAM" id="SSF88946">
    <property type="entry name" value="Sigma2 domain of RNA polymerase sigma factors"/>
    <property type="match status" value="1"/>
</dbReference>
<dbReference type="InterPro" id="IPR013325">
    <property type="entry name" value="RNA_pol_sigma_r2"/>
</dbReference>
<reference evidence="9" key="1">
    <citation type="submission" date="2018-05" db="EMBL/GenBank/DDBJ databases">
        <authorList>
            <person name="Lanie J.A."/>
            <person name="Ng W.-L."/>
            <person name="Kazmierczak K.M."/>
            <person name="Andrzejewski T.M."/>
            <person name="Davidsen T.M."/>
            <person name="Wayne K.J."/>
            <person name="Tettelin H."/>
            <person name="Glass J.I."/>
            <person name="Rusch D."/>
            <person name="Podicherti R."/>
            <person name="Tsui H.-C.T."/>
            <person name="Winkler M.E."/>
        </authorList>
    </citation>
    <scope>NUCLEOTIDE SEQUENCE</scope>
</reference>
<dbReference type="CDD" id="cd06171">
    <property type="entry name" value="Sigma70_r4"/>
    <property type="match status" value="1"/>
</dbReference>
<dbReference type="NCBIfam" id="TIGR02937">
    <property type="entry name" value="sigma70-ECF"/>
    <property type="match status" value="1"/>
</dbReference>
<protein>
    <recommendedName>
        <fullName evidence="10">RNA polymerase sigma factor</fullName>
    </recommendedName>
</protein>
<proteinExistence type="inferred from homology"/>
<dbReference type="AlphaFoldDB" id="A0A382MVD8"/>
<dbReference type="Gene3D" id="1.10.1740.10">
    <property type="match status" value="1"/>
</dbReference>